<gene>
    <name evidence="4" type="ORF">UCDDA912_g04119</name>
</gene>
<evidence type="ECO:0000313" key="5">
    <source>
        <dbReference type="Proteomes" id="UP000034680"/>
    </source>
</evidence>
<feature type="region of interest" description="Disordered" evidence="2">
    <location>
        <begin position="508"/>
        <end position="626"/>
    </location>
</feature>
<evidence type="ECO:0000256" key="3">
    <source>
        <dbReference type="SAM" id="Phobius"/>
    </source>
</evidence>
<evidence type="ECO:0000256" key="1">
    <source>
        <dbReference type="SAM" id="Coils"/>
    </source>
</evidence>
<proteinExistence type="predicted"/>
<organism evidence="4 5">
    <name type="scientific">Diaporthe ampelina</name>
    <dbReference type="NCBI Taxonomy" id="1214573"/>
    <lineage>
        <taxon>Eukaryota</taxon>
        <taxon>Fungi</taxon>
        <taxon>Dikarya</taxon>
        <taxon>Ascomycota</taxon>
        <taxon>Pezizomycotina</taxon>
        <taxon>Sordariomycetes</taxon>
        <taxon>Sordariomycetidae</taxon>
        <taxon>Diaporthales</taxon>
        <taxon>Diaporthaceae</taxon>
        <taxon>Diaporthe</taxon>
    </lineage>
</organism>
<accession>A0A0G2FNE0</accession>
<protein>
    <submittedName>
        <fullName evidence="4">Uncharacterized protein</fullName>
    </submittedName>
</protein>
<reference evidence="4 5" key="1">
    <citation type="submission" date="2015-05" db="EMBL/GenBank/DDBJ databases">
        <title>Distinctive expansion of gene families associated with plant cell wall degradation and secondary metabolism in the genomes of grapevine trunk pathogens.</title>
        <authorList>
            <person name="Lawrence D.P."/>
            <person name="Travadon R."/>
            <person name="Rolshausen P.E."/>
            <person name="Baumgartner K."/>
        </authorList>
    </citation>
    <scope>NUCLEOTIDE SEQUENCE [LARGE SCALE GENOMIC DNA]</scope>
    <source>
        <strain evidence="4">DA912</strain>
    </source>
</reference>
<comment type="caution">
    <text evidence="4">The sequence shown here is derived from an EMBL/GenBank/DDBJ whole genome shotgun (WGS) entry which is preliminary data.</text>
</comment>
<sequence>MKAIQALRIVGIQVAVTVVLTWTSVVLAKTLSPLFVPCLAIFSIYTYYSFRTDVPDKEYSKSEPSKSLGLEDELAQIKTELSNVEQLLQDYGSLIEASGTICGTNFTKLYKEQKGQLKKYNDFRKQYAEQFGSIVNVLEGHGKDIAYNARFATEQNTSFCKIIGQYRQIAENNQRIVKERIDSVEGTLDCQHKAITLNRKLVDEHDASIQNTLQSQAQLIGNSKKLIQEHGTSIENIVSHHSNLVAEYQKALDGLALLITANRVFTLMHKTSDWKSLGGHARRVDADKDPADEIRQGAQEHEKPVEMPTPGTASANVVDNVQEIALIFRGTSNDMTKAKRGKPEGAPGQRPRVLGQKSKPTKAEEYPDRVPDASSRVDQLMGTVFCQLRDTLQSTVEARHTEETERILQGREDMENLRAELGDIQKLRHLVRDTQELRGRLMLTEQAHAALERELQKMRRDEARREELQQAQRDEALREQVRQVLREEAARQPADADTVTTASTAAGTTNVTASTGGNTAIASTTTDPTGVACHISAPTPTSILTKDDDGGARDPSDHGADATAGEDEGDNDGGAGEADADEGRLLGDFLGRMLAREDWPEKKKPRRKTRKMYAIQAQKRAENQIG</sequence>
<feature type="compositionally biased region" description="Basic and acidic residues" evidence="2">
    <location>
        <begin position="361"/>
        <end position="371"/>
    </location>
</feature>
<dbReference type="Proteomes" id="UP000034680">
    <property type="component" value="Unassembled WGS sequence"/>
</dbReference>
<dbReference type="EMBL" id="LCUC01000144">
    <property type="protein sequence ID" value="KKY35847.1"/>
    <property type="molecule type" value="Genomic_DNA"/>
</dbReference>
<name>A0A0G2FNE0_9PEZI</name>
<keyword evidence="3" id="KW-0812">Transmembrane</keyword>
<evidence type="ECO:0000256" key="2">
    <source>
        <dbReference type="SAM" id="MobiDB-lite"/>
    </source>
</evidence>
<feature type="region of interest" description="Disordered" evidence="2">
    <location>
        <begin position="330"/>
        <end position="371"/>
    </location>
</feature>
<feature type="compositionally biased region" description="Low complexity" evidence="2">
    <location>
        <begin position="508"/>
        <end position="520"/>
    </location>
</feature>
<feature type="compositionally biased region" description="Basic and acidic residues" evidence="2">
    <location>
        <begin position="545"/>
        <end position="560"/>
    </location>
</feature>
<feature type="transmembrane region" description="Helical" evidence="3">
    <location>
        <begin position="7"/>
        <end position="28"/>
    </location>
</feature>
<evidence type="ECO:0000313" key="4">
    <source>
        <dbReference type="EMBL" id="KKY35847.1"/>
    </source>
</evidence>
<feature type="coiled-coil region" evidence="1">
    <location>
        <begin position="434"/>
        <end position="471"/>
    </location>
</feature>
<dbReference type="AlphaFoldDB" id="A0A0G2FNE0"/>
<keyword evidence="3" id="KW-1133">Transmembrane helix</keyword>
<reference evidence="4 5" key="2">
    <citation type="submission" date="2015-05" db="EMBL/GenBank/DDBJ databases">
        <authorList>
            <person name="Morales-Cruz A."/>
            <person name="Amrine K.C."/>
            <person name="Cantu D."/>
        </authorList>
    </citation>
    <scope>NUCLEOTIDE SEQUENCE [LARGE SCALE GENOMIC DNA]</scope>
    <source>
        <strain evidence="4">DA912</strain>
    </source>
</reference>
<keyword evidence="5" id="KW-1185">Reference proteome</keyword>
<keyword evidence="1" id="KW-0175">Coiled coil</keyword>
<keyword evidence="3" id="KW-0472">Membrane</keyword>
<dbReference type="OrthoDB" id="5243588at2759"/>